<dbReference type="InterPro" id="IPR026057">
    <property type="entry name" value="TBL_C"/>
</dbReference>
<dbReference type="InterPro" id="IPR029962">
    <property type="entry name" value="TBL"/>
</dbReference>
<organism evidence="10 11">
    <name type="scientific">Papaver atlanticum</name>
    <dbReference type="NCBI Taxonomy" id="357466"/>
    <lineage>
        <taxon>Eukaryota</taxon>
        <taxon>Viridiplantae</taxon>
        <taxon>Streptophyta</taxon>
        <taxon>Embryophyta</taxon>
        <taxon>Tracheophyta</taxon>
        <taxon>Spermatophyta</taxon>
        <taxon>Magnoliopsida</taxon>
        <taxon>Ranunculales</taxon>
        <taxon>Papaveraceae</taxon>
        <taxon>Papaveroideae</taxon>
        <taxon>Papaver</taxon>
    </lineage>
</organism>
<dbReference type="GO" id="GO:0005794">
    <property type="term" value="C:Golgi apparatus"/>
    <property type="evidence" value="ECO:0007669"/>
    <property type="project" value="TreeGrafter"/>
</dbReference>
<evidence type="ECO:0000313" key="10">
    <source>
        <dbReference type="EMBL" id="KAI3955006.1"/>
    </source>
</evidence>
<keyword evidence="11" id="KW-1185">Reference proteome</keyword>
<comment type="similarity">
    <text evidence="2">Belongs to the PC-esterase family. TBL subfamily.</text>
</comment>
<keyword evidence="3" id="KW-0812">Transmembrane</keyword>
<dbReference type="Proteomes" id="UP001202328">
    <property type="component" value="Unassembled WGS sequence"/>
</dbReference>
<dbReference type="GO" id="GO:0016020">
    <property type="term" value="C:membrane"/>
    <property type="evidence" value="ECO:0007669"/>
    <property type="project" value="UniProtKB-SubCell"/>
</dbReference>
<dbReference type="Pfam" id="PF14416">
    <property type="entry name" value="PMR5N"/>
    <property type="match status" value="1"/>
</dbReference>
<keyword evidence="5" id="KW-1133">Transmembrane helix</keyword>
<evidence type="ECO:0000256" key="5">
    <source>
        <dbReference type="ARBA" id="ARBA00022989"/>
    </source>
</evidence>
<dbReference type="Pfam" id="PF13839">
    <property type="entry name" value="PC-Esterase"/>
    <property type="match status" value="1"/>
</dbReference>
<evidence type="ECO:0000256" key="7">
    <source>
        <dbReference type="SAM" id="SignalP"/>
    </source>
</evidence>
<evidence type="ECO:0000256" key="6">
    <source>
        <dbReference type="ARBA" id="ARBA00023136"/>
    </source>
</evidence>
<accession>A0AAD4TGB9</accession>
<feature type="signal peptide" evidence="7">
    <location>
        <begin position="1"/>
        <end position="16"/>
    </location>
</feature>
<sequence>MMHLLSFSLLFNVVSFHYVNTFSKRYTYVSFGIEPIQHSGNCDLFVGDWVPDPLGPVYSNESCHVIIPGRNCMKNGSPDSGYLYWRWKPRDCEIPRFNGARFLEMMRDKSWGFIGDSIARNHVQSLFCILSKVEAADEVYYDEEDRPIRWYFPSYNFTLAVIWSPLLLKAAISEDKHGVSSSDIQLHLDKLDEQWTHEYQNFNYVTISGGKWFLKTAIYHYNDTIVGCHYCSSHGNLTEFGYDKAYRQAIKLVFNFIIKSNHSAVVLFRTTTPSHFENGEWFSGGTCNRRMPYKEGEIRVDNVDSAMHDIELEEFNIAITTFGFKTREKLKLLDTTQLSSLRPDGHPDNNAIVQNDCLHWCLPGPIDSWNDLILEMLMHECLTDISRYMLRTCYI</sequence>
<protein>
    <recommendedName>
        <fullName evidence="12">Trichome birefringence-like N-terminal domain-containing protein</fullName>
    </recommendedName>
</protein>
<reference evidence="10" key="1">
    <citation type="submission" date="2022-04" db="EMBL/GenBank/DDBJ databases">
        <title>A functionally conserved STORR gene fusion in Papaver species that diverged 16.8 million years ago.</title>
        <authorList>
            <person name="Catania T."/>
        </authorList>
    </citation>
    <scope>NUCLEOTIDE SEQUENCE</scope>
    <source>
        <strain evidence="10">S-188037</strain>
    </source>
</reference>
<keyword evidence="4" id="KW-0735">Signal-anchor</keyword>
<dbReference type="EMBL" id="JAJJMB010001820">
    <property type="protein sequence ID" value="KAI3955006.1"/>
    <property type="molecule type" value="Genomic_DNA"/>
</dbReference>
<dbReference type="GO" id="GO:0016413">
    <property type="term" value="F:O-acetyltransferase activity"/>
    <property type="evidence" value="ECO:0007669"/>
    <property type="project" value="InterPro"/>
</dbReference>
<evidence type="ECO:0008006" key="12">
    <source>
        <dbReference type="Google" id="ProtNLM"/>
    </source>
</evidence>
<comment type="subcellular location">
    <subcellularLocation>
        <location evidence="1">Membrane</location>
        <topology evidence="1">Single-pass membrane protein</topology>
    </subcellularLocation>
</comment>
<evidence type="ECO:0000259" key="8">
    <source>
        <dbReference type="Pfam" id="PF13839"/>
    </source>
</evidence>
<evidence type="ECO:0000313" key="11">
    <source>
        <dbReference type="Proteomes" id="UP001202328"/>
    </source>
</evidence>
<feature type="domain" description="Trichome birefringence-like C-terminal" evidence="8">
    <location>
        <begin position="94"/>
        <end position="376"/>
    </location>
</feature>
<evidence type="ECO:0000256" key="2">
    <source>
        <dbReference type="ARBA" id="ARBA00007727"/>
    </source>
</evidence>
<proteinExistence type="inferred from homology"/>
<evidence type="ECO:0000256" key="3">
    <source>
        <dbReference type="ARBA" id="ARBA00022692"/>
    </source>
</evidence>
<evidence type="ECO:0000256" key="1">
    <source>
        <dbReference type="ARBA" id="ARBA00004167"/>
    </source>
</evidence>
<dbReference type="AlphaFoldDB" id="A0AAD4TGB9"/>
<dbReference type="PANTHER" id="PTHR32285:SF324">
    <property type="entry name" value="PROTEIN TRICHOME BIREFRINGENCE-LIKE 25"/>
    <property type="match status" value="1"/>
</dbReference>
<name>A0AAD4TGB9_9MAGN</name>
<dbReference type="PANTHER" id="PTHR32285">
    <property type="entry name" value="PROTEIN TRICHOME BIREFRINGENCE-LIKE 9-RELATED"/>
    <property type="match status" value="1"/>
</dbReference>
<keyword evidence="6" id="KW-0472">Membrane</keyword>
<comment type="caution">
    <text evidence="10">The sequence shown here is derived from an EMBL/GenBank/DDBJ whole genome shotgun (WGS) entry which is preliminary data.</text>
</comment>
<feature type="domain" description="Trichome birefringence-like N-terminal" evidence="9">
    <location>
        <begin position="41"/>
        <end position="93"/>
    </location>
</feature>
<evidence type="ECO:0000256" key="4">
    <source>
        <dbReference type="ARBA" id="ARBA00022968"/>
    </source>
</evidence>
<feature type="chain" id="PRO_5042021665" description="Trichome birefringence-like N-terminal domain-containing protein" evidence="7">
    <location>
        <begin position="17"/>
        <end position="395"/>
    </location>
</feature>
<dbReference type="InterPro" id="IPR025846">
    <property type="entry name" value="TBL_N"/>
</dbReference>
<keyword evidence="7" id="KW-0732">Signal</keyword>
<gene>
    <name evidence="10" type="ORF">MKW98_005009</name>
</gene>
<evidence type="ECO:0000259" key="9">
    <source>
        <dbReference type="Pfam" id="PF14416"/>
    </source>
</evidence>